<dbReference type="Gene3D" id="2.60.40.10">
    <property type="entry name" value="Immunoglobulins"/>
    <property type="match status" value="1"/>
</dbReference>
<dbReference type="Pfam" id="PF07603">
    <property type="entry name" value="Lcl_C"/>
    <property type="match status" value="2"/>
</dbReference>
<dbReference type="AlphaFoldDB" id="A0A1V1NXV9"/>
<reference evidence="4" key="1">
    <citation type="submission" date="2012-11" db="EMBL/GenBank/DDBJ databases">
        <authorList>
            <person name="Lucero-Rivera Y.E."/>
            <person name="Tovar-Ramirez D."/>
        </authorList>
    </citation>
    <scope>NUCLEOTIDE SEQUENCE [LARGE SCALE GENOMIC DNA]</scope>
    <source>
        <strain evidence="4">Araruama</strain>
    </source>
</reference>
<gene>
    <name evidence="3" type="ORF">OMM_05159</name>
</gene>
<dbReference type="PANTHER" id="PTHR35812:SF1">
    <property type="entry name" value="LIPOPROTEIN"/>
    <property type="match status" value="1"/>
</dbReference>
<proteinExistence type="predicted"/>
<protein>
    <submittedName>
        <fullName evidence="3">Uncharacterized protein</fullName>
    </submittedName>
</protein>
<dbReference type="Proteomes" id="UP000189670">
    <property type="component" value="Unassembled WGS sequence"/>
</dbReference>
<sequence>MVQDCVTGLIWEVKTQDNKNDVYTWYDPFNEYSGTPGNGSDTLDFIDNLNKNRFGGFSDWRVPTSHELAGIMCIDEFSPGKATLNRKYFPNALADDYWTSTTVASHISRAWNVDFKNGIVEINFNKMKALPVRAVRGGYSYQIDRFILNGDDTVTDTKTGLMWQQYAISSKMNWQDAISHCETFQLADYDDWRFPNKEELRSIIDYNKYDPCINSAYFPGTMPDLYWSSTTSPKNFRTAYVIDFSNGTDETIDKQQNCYVRVVRGGFSKTIDAGSLAEITWDKSLFSNDVSIHISYQGGKDDTYKLLSHRVSNSGRFSWTANGPASVNCMVKIISIKNANIHTTYGLFTITANKIPVIELIGNNPDTIYIGTSYKDPGATAWDNVDRSDITHKIKVAGKVLPAIADAYQLMYTVSNKEGIPATPVYRTVNVVNGQGTLKGTIKQNNKPYVDLEKDIEILLLNSITYKVISLAIL</sequence>
<dbReference type="InterPro" id="IPR032179">
    <property type="entry name" value="Cry22Aa_Ig-like"/>
</dbReference>
<dbReference type="Pfam" id="PF16403">
    <property type="entry name" value="Bact_surface_Ig-like"/>
    <property type="match status" value="1"/>
</dbReference>
<organism evidence="3 4">
    <name type="scientific">Candidatus Magnetoglobus multicellularis str. Araruama</name>
    <dbReference type="NCBI Taxonomy" id="890399"/>
    <lineage>
        <taxon>Bacteria</taxon>
        <taxon>Pseudomonadati</taxon>
        <taxon>Thermodesulfobacteriota</taxon>
        <taxon>Desulfobacteria</taxon>
        <taxon>Desulfobacterales</taxon>
        <taxon>Desulfobacteraceae</taxon>
        <taxon>Candidatus Magnetoglobus</taxon>
    </lineage>
</organism>
<evidence type="ECO:0000259" key="2">
    <source>
        <dbReference type="Pfam" id="PF16403"/>
    </source>
</evidence>
<dbReference type="InterPro" id="IPR013783">
    <property type="entry name" value="Ig-like_fold"/>
</dbReference>
<feature type="domain" description="Lcl C-terminal" evidence="1">
    <location>
        <begin position="1"/>
        <end position="136"/>
    </location>
</feature>
<dbReference type="EMBL" id="ATBP01001404">
    <property type="protein sequence ID" value="ETR67388.1"/>
    <property type="molecule type" value="Genomic_DNA"/>
</dbReference>
<accession>A0A1V1NXV9</accession>
<dbReference type="PANTHER" id="PTHR35812">
    <property type="entry name" value="LIPOPROTEIN"/>
    <property type="match status" value="1"/>
</dbReference>
<dbReference type="InterPro" id="IPR011460">
    <property type="entry name" value="Lcl_C"/>
</dbReference>
<feature type="domain" description="Pesticidal crystal protein Cry22Aa Ig-like" evidence="2">
    <location>
        <begin position="358"/>
        <end position="431"/>
    </location>
</feature>
<evidence type="ECO:0000259" key="1">
    <source>
        <dbReference type="Pfam" id="PF07603"/>
    </source>
</evidence>
<evidence type="ECO:0000313" key="4">
    <source>
        <dbReference type="Proteomes" id="UP000189670"/>
    </source>
</evidence>
<evidence type="ECO:0000313" key="3">
    <source>
        <dbReference type="EMBL" id="ETR67388.1"/>
    </source>
</evidence>
<name>A0A1V1NXV9_9BACT</name>
<feature type="domain" description="Lcl C-terminal" evidence="1">
    <location>
        <begin position="153"/>
        <end position="264"/>
    </location>
</feature>
<comment type="caution">
    <text evidence="3">The sequence shown here is derived from an EMBL/GenBank/DDBJ whole genome shotgun (WGS) entry which is preliminary data.</text>
</comment>